<evidence type="ECO:0000256" key="4">
    <source>
        <dbReference type="ARBA" id="ARBA00022729"/>
    </source>
</evidence>
<evidence type="ECO:0000256" key="2">
    <source>
        <dbReference type="ARBA" id="ARBA00008520"/>
    </source>
</evidence>
<dbReference type="Gene3D" id="3.40.190.10">
    <property type="entry name" value="Periplasmic binding protein-like II"/>
    <property type="match status" value="2"/>
</dbReference>
<dbReference type="InterPro" id="IPR006311">
    <property type="entry name" value="TAT_signal"/>
</dbReference>
<keyword evidence="7" id="KW-1185">Reference proteome</keyword>
<dbReference type="Proteomes" id="UP001221546">
    <property type="component" value="Chromosome"/>
</dbReference>
<evidence type="ECO:0000256" key="1">
    <source>
        <dbReference type="ARBA" id="ARBA00004418"/>
    </source>
</evidence>
<dbReference type="PANTHER" id="PTHR30006">
    <property type="entry name" value="THIAMINE-BINDING PERIPLASMIC PROTEIN-RELATED"/>
    <property type="match status" value="1"/>
</dbReference>
<evidence type="ECO:0000313" key="7">
    <source>
        <dbReference type="Proteomes" id="UP001221546"/>
    </source>
</evidence>
<accession>A0ABY8JDR1</accession>
<evidence type="ECO:0000313" key="6">
    <source>
        <dbReference type="EMBL" id="WFU62580.1"/>
    </source>
</evidence>
<evidence type="ECO:0000256" key="5">
    <source>
        <dbReference type="ARBA" id="ARBA00022764"/>
    </source>
</evidence>
<dbReference type="PANTHER" id="PTHR30006:SF3">
    <property type="entry name" value="THIAMINE-BINDING PERIPLASMIC PROTEIN"/>
    <property type="match status" value="1"/>
</dbReference>
<dbReference type="EMBL" id="CP121646">
    <property type="protein sequence ID" value="WFU62580.1"/>
    <property type="molecule type" value="Genomic_DNA"/>
</dbReference>
<dbReference type="SUPFAM" id="SSF53850">
    <property type="entry name" value="Periplasmic binding protein-like II"/>
    <property type="match status" value="1"/>
</dbReference>
<dbReference type="RefSeq" id="WP_310885243.1">
    <property type="nucleotide sequence ID" value="NZ_CP121646.1"/>
</dbReference>
<comment type="subcellular location">
    <subcellularLocation>
        <location evidence="1">Periplasm</location>
    </subcellularLocation>
</comment>
<protein>
    <submittedName>
        <fullName evidence="6">Extracellular solute-binding protein</fullName>
    </submittedName>
</protein>
<keyword evidence="3" id="KW-0813">Transport</keyword>
<keyword evidence="5" id="KW-0574">Periplasm</keyword>
<organism evidence="6 7">
    <name type="scientific">Bradyrhizobium brasilense</name>
    <dbReference type="NCBI Taxonomy" id="1419277"/>
    <lineage>
        <taxon>Bacteria</taxon>
        <taxon>Pseudomonadati</taxon>
        <taxon>Pseudomonadota</taxon>
        <taxon>Alphaproteobacteria</taxon>
        <taxon>Hyphomicrobiales</taxon>
        <taxon>Nitrobacteraceae</taxon>
        <taxon>Bradyrhizobium</taxon>
    </lineage>
</organism>
<dbReference type="PROSITE" id="PS51318">
    <property type="entry name" value="TAT"/>
    <property type="match status" value="1"/>
</dbReference>
<sequence length="380" mass="41259">MSEQVSVNVPCHSPSRRSVLQSSAALLSAPFVAKATAAFGQEKLAGTGEVVVFSYGGSFTQNLRKYVSEPFTKATGIRVVDVTADFAEPQIKAMSAAKRIDWDIACVSPFWGYAEMQQAGTYMPINYSLWDSEALNGVPESARLKDAVVAFQSATLLVYDERAFPKGGPKDWADFWNIKEFRGPRGLYGGGGSTVMLFALMADGVAHKDLWPLTDDKIDRAFKKLDEIKPHITKWPVAGGEPIQLLINREFALTSAPDGRAVAAIKQGAPIRMAWDGAAVQETYWTILKGGANSANAQKFIAFVNRAEIAAAFTQGTGFPSPNVNQLKYLSADLLPLISISPDNAAKAVGLDRAWLTTKLANGKTNADHVQERWLAWQAK</sequence>
<name>A0ABY8JDR1_9BRAD</name>
<keyword evidence="4" id="KW-0732">Signal</keyword>
<evidence type="ECO:0000256" key="3">
    <source>
        <dbReference type="ARBA" id="ARBA00022448"/>
    </source>
</evidence>
<proteinExistence type="inferred from homology"/>
<gene>
    <name evidence="6" type="ORF">QA636_34750</name>
</gene>
<reference evidence="6 7" key="1">
    <citation type="submission" date="2023-04" db="EMBL/GenBank/DDBJ databases">
        <title>Australian commercial rhizobial inoculants.</title>
        <authorList>
            <person name="Kohlmeier M.G."/>
            <person name="O'Hara G.W."/>
            <person name="Colombi E."/>
            <person name="Ramsay J.P."/>
            <person name="Terpolilli J."/>
        </authorList>
    </citation>
    <scope>NUCLEOTIDE SEQUENCE [LARGE SCALE GENOMIC DNA]</scope>
    <source>
        <strain evidence="6 7">CB627</strain>
    </source>
</reference>
<dbReference type="InterPro" id="IPR006059">
    <property type="entry name" value="SBP"/>
</dbReference>
<dbReference type="Pfam" id="PF13416">
    <property type="entry name" value="SBP_bac_8"/>
    <property type="match status" value="1"/>
</dbReference>
<comment type="similarity">
    <text evidence="2">Belongs to the bacterial solute-binding protein 1 family.</text>
</comment>